<evidence type="ECO:0000313" key="1">
    <source>
        <dbReference type="EMBL" id="KAG9465526.1"/>
    </source>
</evidence>
<dbReference type="Proteomes" id="UP000770717">
    <property type="component" value="Unassembled WGS sequence"/>
</dbReference>
<gene>
    <name evidence="1" type="ORF">GDO78_018157</name>
</gene>
<protein>
    <submittedName>
        <fullName evidence="1">Uncharacterized protein</fullName>
    </submittedName>
</protein>
<dbReference type="EMBL" id="WNTK01002943">
    <property type="protein sequence ID" value="KAG9465526.1"/>
    <property type="molecule type" value="Genomic_DNA"/>
</dbReference>
<dbReference type="OrthoDB" id="420046at2759"/>
<evidence type="ECO:0000313" key="2">
    <source>
        <dbReference type="Proteomes" id="UP000770717"/>
    </source>
</evidence>
<sequence>MEGEQPAGTLEDLLSFSQFQKHCKNYGYGGTIQEMRRKEFSRLAEVTYLDHIGTTLFPESLLQAFVADLSENVYG</sequence>
<accession>A0A8J6BE31</accession>
<organism evidence="1 2">
    <name type="scientific">Eleutherodactylus coqui</name>
    <name type="common">Puerto Rican coqui</name>
    <dbReference type="NCBI Taxonomy" id="57060"/>
    <lineage>
        <taxon>Eukaryota</taxon>
        <taxon>Metazoa</taxon>
        <taxon>Chordata</taxon>
        <taxon>Craniata</taxon>
        <taxon>Vertebrata</taxon>
        <taxon>Euteleostomi</taxon>
        <taxon>Amphibia</taxon>
        <taxon>Batrachia</taxon>
        <taxon>Anura</taxon>
        <taxon>Neobatrachia</taxon>
        <taxon>Hyloidea</taxon>
        <taxon>Eleutherodactylidae</taxon>
        <taxon>Eleutherodactylinae</taxon>
        <taxon>Eleutherodactylus</taxon>
        <taxon>Eleutherodactylus</taxon>
    </lineage>
</organism>
<feature type="non-terminal residue" evidence="1">
    <location>
        <position position="75"/>
    </location>
</feature>
<reference evidence="1" key="1">
    <citation type="thesis" date="2020" institute="ProQuest LLC" country="789 East Eisenhower Parkway, Ann Arbor, MI, USA">
        <title>Comparative Genomics and Chromosome Evolution.</title>
        <authorList>
            <person name="Mudd A.B."/>
        </authorList>
    </citation>
    <scope>NUCLEOTIDE SEQUENCE</scope>
    <source>
        <strain evidence="1">HN-11 Male</strain>
        <tissue evidence="1">Kidney and liver</tissue>
    </source>
</reference>
<proteinExistence type="predicted"/>
<name>A0A8J6BE31_ELECQ</name>
<dbReference type="AlphaFoldDB" id="A0A8J6BE31"/>
<keyword evidence="2" id="KW-1185">Reference proteome</keyword>
<comment type="caution">
    <text evidence="1">The sequence shown here is derived from an EMBL/GenBank/DDBJ whole genome shotgun (WGS) entry which is preliminary data.</text>
</comment>